<name>A0AA87XYL4_9BURK</name>
<dbReference type="PANTHER" id="PTHR30273">
    <property type="entry name" value="PERIPLASMIC SIGNAL SENSOR AND SIGMA FACTOR ACTIVATOR FECR-RELATED"/>
    <property type="match status" value="1"/>
</dbReference>
<accession>A0AA87XYL4</accession>
<dbReference type="Proteomes" id="UP000628442">
    <property type="component" value="Unassembled WGS sequence"/>
</dbReference>
<dbReference type="GO" id="GO:0016989">
    <property type="term" value="F:sigma factor antagonist activity"/>
    <property type="evidence" value="ECO:0007669"/>
    <property type="project" value="TreeGrafter"/>
</dbReference>
<comment type="caution">
    <text evidence="3">The sequence shown here is derived from an EMBL/GenBank/DDBJ whole genome shotgun (WGS) entry which is preliminary data.</text>
</comment>
<dbReference type="Pfam" id="PF04773">
    <property type="entry name" value="FecR"/>
    <property type="match status" value="1"/>
</dbReference>
<feature type="domain" description="FecR N-terminal" evidence="2">
    <location>
        <begin position="18"/>
        <end position="58"/>
    </location>
</feature>
<protein>
    <submittedName>
        <fullName evidence="3">Sensor</fullName>
    </submittedName>
</protein>
<dbReference type="InterPro" id="IPR032623">
    <property type="entry name" value="FecR_N"/>
</dbReference>
<reference evidence="3" key="2">
    <citation type="submission" date="2022-12" db="EMBL/GenBank/DDBJ databases">
        <authorList>
            <person name="Sun Q."/>
            <person name="Kim S."/>
        </authorList>
    </citation>
    <scope>NUCLEOTIDE SEQUENCE</scope>
    <source>
        <strain evidence="3">KCTC 12343</strain>
    </source>
</reference>
<dbReference type="Gene3D" id="2.60.120.1440">
    <property type="match status" value="1"/>
</dbReference>
<sequence>MALDIPVPPQVAPAIARRAVEWLVELQAGTPSADLRDAWQRWRAAHPDHERAWRHVESAHAHWQGVASPMASATAQAVLAKPGSPGRRHAVKTLALLVFTGSGLATGAATAPWDNWLADERTGIGERRTLRLAEGSAVTLNGDSALDIDSHLHRLRLAAGEILVSMPGARTLPLTVETAHGTLRALGARFAVRLLANASRIAVFDGTVDLFAADGAHMRLHAGQGTRIGPGGIARPVAADEALTAWADGMLIGGHMRLDEFLAELARYRRGTIHCDPAVAGLRVAGTFPLADTDRVLRAIAGVLPIEVVHFTRYYVMVRPRQ</sequence>
<dbReference type="EMBL" id="BMWV01000006">
    <property type="protein sequence ID" value="GGY46549.1"/>
    <property type="molecule type" value="Genomic_DNA"/>
</dbReference>
<gene>
    <name evidence="3" type="ORF">GCM10007387_30860</name>
</gene>
<evidence type="ECO:0000259" key="1">
    <source>
        <dbReference type="Pfam" id="PF04773"/>
    </source>
</evidence>
<dbReference type="InterPro" id="IPR006860">
    <property type="entry name" value="FecR"/>
</dbReference>
<dbReference type="AlphaFoldDB" id="A0AA87XYL4"/>
<dbReference type="PIRSF" id="PIRSF018266">
    <property type="entry name" value="FecR"/>
    <property type="match status" value="1"/>
</dbReference>
<feature type="domain" description="FecR protein" evidence="1">
    <location>
        <begin position="120"/>
        <end position="208"/>
    </location>
</feature>
<proteinExistence type="predicted"/>
<dbReference type="Pfam" id="PF16220">
    <property type="entry name" value="DUF4880"/>
    <property type="match status" value="1"/>
</dbReference>
<dbReference type="PANTHER" id="PTHR30273:SF2">
    <property type="entry name" value="PROTEIN FECR"/>
    <property type="match status" value="1"/>
</dbReference>
<reference evidence="3" key="1">
    <citation type="journal article" date="2014" name="Int. J. Syst. Evol. Microbiol.">
        <title>Complete genome sequence of Corynebacterium casei LMG S-19264T (=DSM 44701T), isolated from a smear-ripened cheese.</title>
        <authorList>
            <consortium name="US DOE Joint Genome Institute (JGI-PGF)"/>
            <person name="Walter F."/>
            <person name="Albersmeier A."/>
            <person name="Kalinowski J."/>
            <person name="Ruckert C."/>
        </authorList>
    </citation>
    <scope>NUCLEOTIDE SEQUENCE</scope>
    <source>
        <strain evidence="3">KCTC 12343</strain>
    </source>
</reference>
<evidence type="ECO:0000313" key="3">
    <source>
        <dbReference type="EMBL" id="GGY46549.1"/>
    </source>
</evidence>
<evidence type="ECO:0000259" key="2">
    <source>
        <dbReference type="Pfam" id="PF16220"/>
    </source>
</evidence>
<evidence type="ECO:0000313" key="4">
    <source>
        <dbReference type="Proteomes" id="UP000628442"/>
    </source>
</evidence>
<dbReference type="InterPro" id="IPR012373">
    <property type="entry name" value="Ferrdict_sens_TM"/>
</dbReference>
<organism evidence="3 4">
    <name type="scientific">Pseudoduganella albidiflava</name>
    <dbReference type="NCBI Taxonomy" id="321983"/>
    <lineage>
        <taxon>Bacteria</taxon>
        <taxon>Pseudomonadati</taxon>
        <taxon>Pseudomonadota</taxon>
        <taxon>Betaproteobacteria</taxon>
        <taxon>Burkholderiales</taxon>
        <taxon>Oxalobacteraceae</taxon>
        <taxon>Telluria group</taxon>
        <taxon>Pseudoduganella</taxon>
    </lineage>
</organism>